<accession>A0A2K3KB83</accession>
<feature type="non-terminal residue" evidence="1">
    <location>
        <position position="1"/>
    </location>
</feature>
<organism evidence="1 2">
    <name type="scientific">Trifolium pratense</name>
    <name type="common">Red clover</name>
    <dbReference type="NCBI Taxonomy" id="57577"/>
    <lineage>
        <taxon>Eukaryota</taxon>
        <taxon>Viridiplantae</taxon>
        <taxon>Streptophyta</taxon>
        <taxon>Embryophyta</taxon>
        <taxon>Tracheophyta</taxon>
        <taxon>Spermatophyta</taxon>
        <taxon>Magnoliopsida</taxon>
        <taxon>eudicotyledons</taxon>
        <taxon>Gunneridae</taxon>
        <taxon>Pentapetalae</taxon>
        <taxon>rosids</taxon>
        <taxon>fabids</taxon>
        <taxon>Fabales</taxon>
        <taxon>Fabaceae</taxon>
        <taxon>Papilionoideae</taxon>
        <taxon>50 kb inversion clade</taxon>
        <taxon>NPAAA clade</taxon>
        <taxon>Hologalegina</taxon>
        <taxon>IRL clade</taxon>
        <taxon>Trifolieae</taxon>
        <taxon>Trifolium</taxon>
    </lineage>
</organism>
<proteinExistence type="predicted"/>
<reference evidence="1 2" key="1">
    <citation type="journal article" date="2014" name="Am. J. Bot.">
        <title>Genome assembly and annotation for red clover (Trifolium pratense; Fabaceae).</title>
        <authorList>
            <person name="Istvanek J."/>
            <person name="Jaros M."/>
            <person name="Krenek A."/>
            <person name="Repkova J."/>
        </authorList>
    </citation>
    <scope>NUCLEOTIDE SEQUENCE [LARGE SCALE GENOMIC DNA]</scope>
    <source>
        <strain evidence="2">cv. Tatra</strain>
        <tissue evidence="1">Young leaves</tissue>
    </source>
</reference>
<comment type="caution">
    <text evidence="1">The sequence shown here is derived from an EMBL/GenBank/DDBJ whole genome shotgun (WGS) entry which is preliminary data.</text>
</comment>
<protein>
    <submittedName>
        <fullName evidence="1">Uncharacterized protein</fullName>
    </submittedName>
</protein>
<reference evidence="1 2" key="2">
    <citation type="journal article" date="2017" name="Front. Plant Sci.">
        <title>Gene Classification and Mining of Molecular Markers Useful in Red Clover (Trifolium pratense) Breeding.</title>
        <authorList>
            <person name="Istvanek J."/>
            <person name="Dluhosova J."/>
            <person name="Dluhos P."/>
            <person name="Patkova L."/>
            <person name="Nedelnik J."/>
            <person name="Repkova J."/>
        </authorList>
    </citation>
    <scope>NUCLEOTIDE SEQUENCE [LARGE SCALE GENOMIC DNA]</scope>
    <source>
        <strain evidence="2">cv. Tatra</strain>
        <tissue evidence="1">Young leaves</tissue>
    </source>
</reference>
<evidence type="ECO:0000313" key="2">
    <source>
        <dbReference type="Proteomes" id="UP000236291"/>
    </source>
</evidence>
<sequence>AHDATTSAAQENLENIIVPQSPDNVIIPDKEKGSASNTAVISQSDESLNILFVHDESVEKDNIADSNVFDVDNLNARDSPKKTPAPIAKRLRRNARNLLKVWPKQNNIFAAKVIAKNALL</sequence>
<name>A0A2K3KB83_TRIPR</name>
<evidence type="ECO:0000313" key="1">
    <source>
        <dbReference type="EMBL" id="PNX63560.1"/>
    </source>
</evidence>
<dbReference type="AlphaFoldDB" id="A0A2K3KB83"/>
<gene>
    <name evidence="1" type="ORF">L195_g061688</name>
</gene>
<dbReference type="Proteomes" id="UP000236291">
    <property type="component" value="Unassembled WGS sequence"/>
</dbReference>
<feature type="non-terminal residue" evidence="1">
    <location>
        <position position="120"/>
    </location>
</feature>
<dbReference type="EMBL" id="ASHM01156295">
    <property type="protein sequence ID" value="PNX63560.1"/>
    <property type="molecule type" value="Genomic_DNA"/>
</dbReference>